<dbReference type="EMBL" id="SZPY01000003">
    <property type="protein sequence ID" value="TKI61594.1"/>
    <property type="molecule type" value="Genomic_DNA"/>
</dbReference>
<evidence type="ECO:0000313" key="5">
    <source>
        <dbReference type="EMBL" id="TKI61594.1"/>
    </source>
</evidence>
<keyword evidence="3 4" id="KW-0418">Kinase</keyword>
<protein>
    <submittedName>
        <fullName evidence="5">Glycerate kinase</fullName>
    </submittedName>
</protein>
<dbReference type="PANTHER" id="PTHR21599">
    <property type="entry name" value="GLYCERATE KINASE"/>
    <property type="match status" value="1"/>
</dbReference>
<proteinExistence type="inferred from homology"/>
<reference evidence="5 6" key="1">
    <citation type="submission" date="2019-04" db="EMBL/GenBank/DDBJ databases">
        <authorList>
            <person name="Dong K."/>
        </authorList>
    </citation>
    <scope>NUCLEOTIDE SEQUENCE [LARGE SCALE GENOMIC DNA]</scope>
    <source>
        <strain evidence="6">dk3543</strain>
    </source>
</reference>
<evidence type="ECO:0000256" key="4">
    <source>
        <dbReference type="PIRNR" id="PIRNR006078"/>
    </source>
</evidence>
<dbReference type="InterPro" id="IPR004381">
    <property type="entry name" value="Glycerate_kinase"/>
</dbReference>
<gene>
    <name evidence="5" type="ORF">FC770_12520</name>
</gene>
<dbReference type="Proteomes" id="UP000307808">
    <property type="component" value="Unassembled WGS sequence"/>
</dbReference>
<dbReference type="GO" id="GO:0031388">
    <property type="term" value="P:organic acid phosphorylation"/>
    <property type="evidence" value="ECO:0007669"/>
    <property type="project" value="UniProtKB-UniRule"/>
</dbReference>
<dbReference type="AlphaFoldDB" id="A0A4U2YLC0"/>
<evidence type="ECO:0000256" key="1">
    <source>
        <dbReference type="ARBA" id="ARBA00006284"/>
    </source>
</evidence>
<dbReference type="NCBIfam" id="TIGR00045">
    <property type="entry name" value="glycerate kinase"/>
    <property type="match status" value="1"/>
</dbReference>
<evidence type="ECO:0000256" key="2">
    <source>
        <dbReference type="ARBA" id="ARBA00022679"/>
    </source>
</evidence>
<dbReference type="OrthoDB" id="9774290at2"/>
<dbReference type="InterPro" id="IPR018197">
    <property type="entry name" value="Glycerate_kinase_RE-like"/>
</dbReference>
<comment type="caution">
    <text evidence="5">The sequence shown here is derived from an EMBL/GenBank/DDBJ whole genome shotgun (WGS) entry which is preliminary data.</text>
</comment>
<dbReference type="Gene3D" id="3.40.50.10350">
    <property type="entry name" value="Glycerate kinase, domain 1"/>
    <property type="match status" value="1"/>
</dbReference>
<comment type="similarity">
    <text evidence="1 4">Belongs to the glycerate kinase type-1 family.</text>
</comment>
<dbReference type="RefSeq" id="WP_137066601.1">
    <property type="nucleotide sequence ID" value="NZ_CP040748.1"/>
</dbReference>
<dbReference type="GO" id="GO:0008887">
    <property type="term" value="F:glycerate kinase activity"/>
    <property type="evidence" value="ECO:0007669"/>
    <property type="project" value="UniProtKB-UniRule"/>
</dbReference>
<sequence length="363" mass="37078">MRVLLAPDKFAGTLTAVEAAEAMATGWRRHDPRVEFDLAPMADGGPGFVDVLHTSLGGEVVETMVSGPHGRPTPGRVLVVSDVAYVESAQACGLHLSGEGEPRSATTYGVGELVRVALAAGVRRIVLGAGGSGTTDGGAGLLAALGATADVPLERGPAGLEGVSRVDLAPARTALGDVELVLASDVDNPLTGLFGAAKVYGPQKGLGEEELPEVDRLLEAFAVACDRRTSLEKGAGAAGGLGFAALLLGAQRRPGLDVVAEAVSLAERLRAADLVVTGEGAFDFSSRSGKVPYGVAQWAGEALRPCITLAGQVLVGAREMRALGMDAAYSMVEMVGEERSFADPAGALADLAERVARSWTVGE</sequence>
<evidence type="ECO:0000313" key="6">
    <source>
        <dbReference type="Proteomes" id="UP000307808"/>
    </source>
</evidence>
<keyword evidence="6" id="KW-1185">Reference proteome</keyword>
<evidence type="ECO:0000256" key="3">
    <source>
        <dbReference type="ARBA" id="ARBA00022777"/>
    </source>
</evidence>
<dbReference type="Gene3D" id="3.90.1510.10">
    <property type="entry name" value="Glycerate kinase, domain 2"/>
    <property type="match status" value="1"/>
</dbReference>
<dbReference type="SUPFAM" id="SSF110738">
    <property type="entry name" value="Glycerate kinase I"/>
    <property type="match status" value="1"/>
</dbReference>
<accession>A0A4U2YLC0</accession>
<keyword evidence="2 4" id="KW-0808">Transferase</keyword>
<dbReference type="InterPro" id="IPR036129">
    <property type="entry name" value="Glycerate_kinase_sf"/>
</dbReference>
<dbReference type="InterPro" id="IPR018193">
    <property type="entry name" value="Glyc_kinase_flavodox-like_fold"/>
</dbReference>
<name>A0A4U2YLC0_9ACTN</name>
<organism evidence="5 6">
    <name type="scientific">Nocardioides jishulii</name>
    <dbReference type="NCBI Taxonomy" id="2575440"/>
    <lineage>
        <taxon>Bacteria</taxon>
        <taxon>Bacillati</taxon>
        <taxon>Actinomycetota</taxon>
        <taxon>Actinomycetes</taxon>
        <taxon>Propionibacteriales</taxon>
        <taxon>Nocardioidaceae</taxon>
        <taxon>Nocardioides</taxon>
    </lineage>
</organism>
<dbReference type="Pfam" id="PF02595">
    <property type="entry name" value="Gly_kinase"/>
    <property type="match status" value="1"/>
</dbReference>
<dbReference type="PIRSF" id="PIRSF006078">
    <property type="entry name" value="GlxK"/>
    <property type="match status" value="1"/>
</dbReference>
<dbReference type="PANTHER" id="PTHR21599:SF0">
    <property type="entry name" value="GLYCERATE KINASE"/>
    <property type="match status" value="1"/>
</dbReference>